<dbReference type="InterPro" id="IPR031107">
    <property type="entry name" value="Small_HSP"/>
</dbReference>
<gene>
    <name evidence="6" type="ORF">M427DRAFT_158269</name>
</gene>
<evidence type="ECO:0000256" key="2">
    <source>
        <dbReference type="PROSITE-ProRule" id="PRU00285"/>
    </source>
</evidence>
<evidence type="ECO:0000256" key="3">
    <source>
        <dbReference type="RuleBase" id="RU003616"/>
    </source>
</evidence>
<dbReference type="Gene3D" id="2.60.40.790">
    <property type="match status" value="1"/>
</dbReference>
<dbReference type="AlphaFoldDB" id="A0A139A3L3"/>
<comment type="similarity">
    <text evidence="2 3">Belongs to the small heat shock protein (HSP20) family.</text>
</comment>
<evidence type="ECO:0000256" key="4">
    <source>
        <dbReference type="SAM" id="MobiDB-lite"/>
    </source>
</evidence>
<reference evidence="6 7" key="1">
    <citation type="journal article" date="2015" name="Genome Biol. Evol.">
        <title>Phylogenomic analyses indicate that early fungi evolved digesting cell walls of algal ancestors of land plants.</title>
        <authorList>
            <person name="Chang Y."/>
            <person name="Wang S."/>
            <person name="Sekimoto S."/>
            <person name="Aerts A.L."/>
            <person name="Choi C."/>
            <person name="Clum A."/>
            <person name="LaButti K.M."/>
            <person name="Lindquist E.A."/>
            <person name="Yee Ngan C."/>
            <person name="Ohm R.A."/>
            <person name="Salamov A.A."/>
            <person name="Grigoriev I.V."/>
            <person name="Spatafora J.W."/>
            <person name="Berbee M.L."/>
        </authorList>
    </citation>
    <scope>NUCLEOTIDE SEQUENCE [LARGE SCALE GENOMIC DNA]</scope>
    <source>
        <strain evidence="6 7">JEL478</strain>
    </source>
</reference>
<dbReference type="EMBL" id="KQ965803">
    <property type="protein sequence ID" value="KXS11370.1"/>
    <property type="molecule type" value="Genomic_DNA"/>
</dbReference>
<dbReference type="OrthoDB" id="1431247at2759"/>
<feature type="domain" description="SHSP" evidence="5">
    <location>
        <begin position="55"/>
        <end position="194"/>
    </location>
</feature>
<dbReference type="OMA" id="FRPFFRM"/>
<dbReference type="PANTHER" id="PTHR11527">
    <property type="entry name" value="HEAT-SHOCK PROTEIN 20 FAMILY MEMBER"/>
    <property type="match status" value="1"/>
</dbReference>
<dbReference type="CDD" id="cd06464">
    <property type="entry name" value="ACD_sHsps-like"/>
    <property type="match status" value="1"/>
</dbReference>
<dbReference type="Pfam" id="PF00011">
    <property type="entry name" value="HSP20"/>
    <property type="match status" value="1"/>
</dbReference>
<dbReference type="InterPro" id="IPR002068">
    <property type="entry name" value="A-crystallin/Hsp20_dom"/>
</dbReference>
<dbReference type="InterPro" id="IPR008978">
    <property type="entry name" value="HSP20-like_chaperone"/>
</dbReference>
<evidence type="ECO:0000313" key="6">
    <source>
        <dbReference type="EMBL" id="KXS11370.1"/>
    </source>
</evidence>
<feature type="region of interest" description="Disordered" evidence="4">
    <location>
        <begin position="109"/>
        <end position="143"/>
    </location>
</feature>
<dbReference type="Proteomes" id="UP000070544">
    <property type="component" value="Unassembled WGS sequence"/>
</dbReference>
<evidence type="ECO:0000259" key="5">
    <source>
        <dbReference type="PROSITE" id="PS01031"/>
    </source>
</evidence>
<sequence>MSLIHRAFPELRRAFLSDPLFSRTLTTPFLERDPFFGALLGTPQHQHPGETGTLARSVWERTPLADVTETEKEYRIEAEMPGVEKKNIEVELLGDNTIAIRGKIEKSSPPAVAAVQSTSESSTTSTNGTTTNGTTTSPTVVSSERTVGTFQRVFQFPVRVRAEDIKAKVQDGVLLVTVPKDVSETGNGVKINVE</sequence>
<proteinExistence type="inferred from homology"/>
<dbReference type="STRING" id="1344416.A0A139A3L3"/>
<name>A0A139A3L3_GONPJ</name>
<accession>A0A139A3L3</accession>
<protein>
    <submittedName>
        <fullName evidence="6">HSP20-like chaperone</fullName>
    </submittedName>
</protein>
<keyword evidence="1" id="KW-0346">Stress response</keyword>
<evidence type="ECO:0000256" key="1">
    <source>
        <dbReference type="ARBA" id="ARBA00023016"/>
    </source>
</evidence>
<dbReference type="SUPFAM" id="SSF49764">
    <property type="entry name" value="HSP20-like chaperones"/>
    <property type="match status" value="1"/>
</dbReference>
<evidence type="ECO:0000313" key="7">
    <source>
        <dbReference type="Proteomes" id="UP000070544"/>
    </source>
</evidence>
<feature type="compositionally biased region" description="Low complexity" evidence="4">
    <location>
        <begin position="117"/>
        <end position="143"/>
    </location>
</feature>
<organism evidence="6 7">
    <name type="scientific">Gonapodya prolifera (strain JEL478)</name>
    <name type="common">Monoblepharis prolifera</name>
    <dbReference type="NCBI Taxonomy" id="1344416"/>
    <lineage>
        <taxon>Eukaryota</taxon>
        <taxon>Fungi</taxon>
        <taxon>Fungi incertae sedis</taxon>
        <taxon>Chytridiomycota</taxon>
        <taxon>Chytridiomycota incertae sedis</taxon>
        <taxon>Monoblepharidomycetes</taxon>
        <taxon>Monoblepharidales</taxon>
        <taxon>Gonapodyaceae</taxon>
        <taxon>Gonapodya</taxon>
    </lineage>
</organism>
<keyword evidence="7" id="KW-1185">Reference proteome</keyword>
<dbReference type="PROSITE" id="PS01031">
    <property type="entry name" value="SHSP"/>
    <property type="match status" value="1"/>
</dbReference>